<proteinExistence type="predicted"/>
<dbReference type="KEGG" id="vg:22277122"/>
<name>A0A068EPG0_9CAUD</name>
<dbReference type="Proteomes" id="UP000027382">
    <property type="component" value="Segment"/>
</dbReference>
<evidence type="ECO:0000313" key="1">
    <source>
        <dbReference type="EMBL" id="AID50614.1"/>
    </source>
</evidence>
<dbReference type="EMBL" id="KF554508">
    <property type="protein sequence ID" value="AID50614.1"/>
    <property type="molecule type" value="Genomic_DNA"/>
</dbReference>
<organism evidence="1 2">
    <name type="scientific">Bacillus phage CP-51</name>
    <dbReference type="NCBI Taxonomy" id="1391188"/>
    <lineage>
        <taxon>Viruses</taxon>
        <taxon>Duplodnaviria</taxon>
        <taxon>Heunggongvirae</taxon>
        <taxon>Uroviricota</taxon>
        <taxon>Caudoviricetes</taxon>
        <taxon>Herelleviridae</taxon>
        <taxon>Spounavirinae</taxon>
        <taxon>Siminovitchvirus</taxon>
        <taxon>Siminovitchvirus CP51</taxon>
    </lineage>
</organism>
<protein>
    <submittedName>
        <fullName evidence="1">Uncharacterized protein</fullName>
    </submittedName>
</protein>
<dbReference type="OrthoDB" id="31792at10239"/>
<sequence>MYTLETCKECRHEKVCKFIDVFKSMKDSGVPVDYEDPSLCTAFEPDIGSDTGIDSFISGLLKSSPNVQFMSMDQYTKEANDKIIRNHLSKTDPDAAIKQMNEQILSAIRDYQVKEGVDPDMIKFNPETLTMVGLEPTGIYSVPGFGDIDVEYEDDMELGMFWLGHVADEDDDEEEGTN</sequence>
<reference evidence="1" key="1">
    <citation type="journal article" date="2014" name="Virology">
        <title>The odd one out: Bacillus ACT bacteriophage CP-51 exhibits unusual properties compared to related Spounavirinae W.Ph. and Bastille.</title>
        <authorList>
            <person name="Klumpp J."/>
            <person name="Schmuki M."/>
            <person name="Sozhamannan S."/>
            <person name="Beyer W."/>
            <person name="Fouts D.E."/>
            <person name="Bernbach V."/>
            <person name="Calendar R."/>
            <person name="Loessner M.J."/>
        </authorList>
    </citation>
    <scope>NUCLEOTIDE SEQUENCE [LARGE SCALE GENOMIC DNA]</scope>
</reference>
<keyword evidence="2" id="KW-1185">Reference proteome</keyword>
<dbReference type="RefSeq" id="YP_009099223.1">
    <property type="nucleotide sequence ID" value="NC_025423.1"/>
</dbReference>
<evidence type="ECO:0000313" key="2">
    <source>
        <dbReference type="Proteomes" id="UP000027382"/>
    </source>
</evidence>
<dbReference type="GeneID" id="22277122"/>
<accession>A0A068EPG0</accession>